<gene>
    <name evidence="3" type="ORF">HNR50_002627</name>
</gene>
<dbReference type="Proteomes" id="UP000587760">
    <property type="component" value="Unassembled WGS sequence"/>
</dbReference>
<dbReference type="Pfam" id="PF00534">
    <property type="entry name" value="Glycos_transf_1"/>
    <property type="match status" value="1"/>
</dbReference>
<dbReference type="GO" id="GO:0016757">
    <property type="term" value="F:glycosyltransferase activity"/>
    <property type="evidence" value="ECO:0007669"/>
    <property type="project" value="InterPro"/>
</dbReference>
<feature type="domain" description="Glycosyl transferase family 1" evidence="1">
    <location>
        <begin position="194"/>
        <end position="363"/>
    </location>
</feature>
<reference evidence="3 4" key="1">
    <citation type="submission" date="2020-08" db="EMBL/GenBank/DDBJ databases">
        <title>Genomic Encyclopedia of Type Strains, Phase IV (KMG-IV): sequencing the most valuable type-strain genomes for metagenomic binning, comparative biology and taxonomic classification.</title>
        <authorList>
            <person name="Goeker M."/>
        </authorList>
    </citation>
    <scope>NUCLEOTIDE SEQUENCE [LARGE SCALE GENOMIC DNA]</scope>
    <source>
        <strain evidence="3 4">DSM 2461</strain>
    </source>
</reference>
<feature type="domain" description="Glycosyltransferase subfamily 4-like N-terminal" evidence="2">
    <location>
        <begin position="104"/>
        <end position="177"/>
    </location>
</feature>
<dbReference type="RefSeq" id="WP_184747209.1">
    <property type="nucleotide sequence ID" value="NZ_JACHGJ010000005.1"/>
</dbReference>
<dbReference type="EMBL" id="JACHGJ010000005">
    <property type="protein sequence ID" value="MBB6480954.1"/>
    <property type="molecule type" value="Genomic_DNA"/>
</dbReference>
<dbReference type="InterPro" id="IPR001296">
    <property type="entry name" value="Glyco_trans_1"/>
</dbReference>
<dbReference type="CDD" id="cd03822">
    <property type="entry name" value="GT4_mannosyltransferase-like"/>
    <property type="match status" value="1"/>
</dbReference>
<dbReference type="SUPFAM" id="SSF48208">
    <property type="entry name" value="Six-hairpin glycosidases"/>
    <property type="match status" value="1"/>
</dbReference>
<keyword evidence="3" id="KW-0808">Transferase</keyword>
<evidence type="ECO:0000259" key="1">
    <source>
        <dbReference type="Pfam" id="PF00534"/>
    </source>
</evidence>
<dbReference type="PANTHER" id="PTHR12526">
    <property type="entry name" value="GLYCOSYLTRANSFERASE"/>
    <property type="match status" value="1"/>
</dbReference>
<dbReference type="PANTHER" id="PTHR12526:SF572">
    <property type="entry name" value="BLL5144 PROTEIN"/>
    <property type="match status" value="1"/>
</dbReference>
<organism evidence="3 4">
    <name type="scientific">Spirochaeta isovalerica</name>
    <dbReference type="NCBI Taxonomy" id="150"/>
    <lineage>
        <taxon>Bacteria</taxon>
        <taxon>Pseudomonadati</taxon>
        <taxon>Spirochaetota</taxon>
        <taxon>Spirochaetia</taxon>
        <taxon>Spirochaetales</taxon>
        <taxon>Spirochaetaceae</taxon>
        <taxon>Spirochaeta</taxon>
    </lineage>
</organism>
<sequence length="757" mass="85134">MTATTSSIKNIAFLGNYLPRKCGIATFTTDLRTAVANHSANPECSVIAINDIPTGYEYPGEVRFEIEEQDLSSYLKAADYLNISDIDALSLQHEFGIFGGVSGSHILTLLHKLRMPVITTLHTILHNPSPDQMRVMRELILLSTRLIVMTEKGLQLLKDIYQVPPSKIDLIPHGIPDEPFADSNQYKGEFGVAGKQVLLTFGLLSPNKGIEYVLQALPAIVKDFPDLVFIVVGQTHPNLLREEGEQYRLGLKRLAKDLGMEKHVVFFNSFLELDKLMRFIGATDIYITPYLSETQITSGTLAYAFGTGNAVISTPYWHAAELLADNRGKLVPFRSSIGIEKAVKELLKDEPHRQSMRRNAYKMGRTMVWNRIAELYVDSFRQAGVDHSFPGSKKSSIRTLDEYPVDLPNLKLNHLLRMSDSTGIFQHARYTVPLFSEGYCTDDNARALLLTLMLQDANLNTPEIDSLCITYMAFLNHAYDRKSRRFRNFLSFDRKWIEEKVSEDCSGRALWALGYCVGHSNQKGLQMLAAELFEHSLPEVTSFTSPRAWAYALLGINEYLKRLDGDRRSGKIGEILSERLVGLYRDVSSPDWSWFETALTYGNAKMPHALIVSGRFLENEEVLKIGYETLRWLLKIQSSESGSFRPVGSYGFYSKGTERALYDQQPIEAHATLSACIAAYFASSGESYWIKHAGRTFDWFLGRNDLGQPLYDVLTGGCRDGLQIDRTSGNEGAESTLSYLLSLVEMKKLQGQISSFK</sequence>
<dbReference type="AlphaFoldDB" id="A0A841R6V9"/>
<proteinExistence type="predicted"/>
<accession>A0A841R6V9</accession>
<evidence type="ECO:0000313" key="3">
    <source>
        <dbReference type="EMBL" id="MBB6480954.1"/>
    </source>
</evidence>
<protein>
    <submittedName>
        <fullName evidence="3">Glycosyltransferase involved in cell wall biosynthesis</fullName>
    </submittedName>
</protein>
<comment type="caution">
    <text evidence="3">The sequence shown here is derived from an EMBL/GenBank/DDBJ whole genome shotgun (WGS) entry which is preliminary data.</text>
</comment>
<dbReference type="Gene3D" id="3.40.50.2000">
    <property type="entry name" value="Glycogen Phosphorylase B"/>
    <property type="match status" value="2"/>
</dbReference>
<dbReference type="Pfam" id="PF13439">
    <property type="entry name" value="Glyco_transf_4"/>
    <property type="match status" value="1"/>
</dbReference>
<dbReference type="InterPro" id="IPR008928">
    <property type="entry name" value="6-hairpin_glycosidase_sf"/>
</dbReference>
<evidence type="ECO:0000259" key="2">
    <source>
        <dbReference type="Pfam" id="PF13439"/>
    </source>
</evidence>
<dbReference type="GO" id="GO:0005975">
    <property type="term" value="P:carbohydrate metabolic process"/>
    <property type="evidence" value="ECO:0007669"/>
    <property type="project" value="InterPro"/>
</dbReference>
<name>A0A841R6V9_9SPIO</name>
<evidence type="ECO:0000313" key="4">
    <source>
        <dbReference type="Proteomes" id="UP000587760"/>
    </source>
</evidence>
<dbReference type="InterPro" id="IPR028098">
    <property type="entry name" value="Glyco_trans_4-like_N"/>
</dbReference>
<dbReference type="SUPFAM" id="SSF53756">
    <property type="entry name" value="UDP-Glycosyltransferase/glycogen phosphorylase"/>
    <property type="match status" value="1"/>
</dbReference>
<keyword evidence="4" id="KW-1185">Reference proteome</keyword>